<dbReference type="GO" id="GO:0004497">
    <property type="term" value="F:monooxygenase activity"/>
    <property type="evidence" value="ECO:0007669"/>
    <property type="project" value="InterPro"/>
</dbReference>
<dbReference type="GO" id="GO:0005506">
    <property type="term" value="F:iron ion binding"/>
    <property type="evidence" value="ECO:0007669"/>
    <property type="project" value="InterPro"/>
</dbReference>
<dbReference type="Gene3D" id="1.10.630.10">
    <property type="entry name" value="Cytochrome P450"/>
    <property type="match status" value="1"/>
</dbReference>
<sequence>MLQGWYHYSRLTDLLGDGIFTVDGEKWRHQRKTSSYEFSTKMLRDFSSVVFRSIAEKLAQIVSEDVSNWQELFIKSTLDSVFKVVLGVELDSMCGTNEEGSQFCNAFDEANAITSYRYVDIFKSTSQRMIHHQ</sequence>
<dbReference type="GO" id="GO:0020037">
    <property type="term" value="F:heme binding"/>
    <property type="evidence" value="ECO:0007669"/>
    <property type="project" value="InterPro"/>
</dbReference>
<keyword evidence="5" id="KW-0408">Iron</keyword>
<reference evidence="6" key="1">
    <citation type="submission" date="2019-08" db="EMBL/GenBank/DDBJ databases">
        <title>Reference gene set and small RNA set construction with multiple tissues from Davidia involucrata Baill.</title>
        <authorList>
            <person name="Yang H."/>
            <person name="Zhou C."/>
            <person name="Li G."/>
            <person name="Wang J."/>
            <person name="Gao P."/>
            <person name="Wang M."/>
            <person name="Wang R."/>
            <person name="Zhao Y."/>
        </authorList>
    </citation>
    <scope>NUCLEOTIDE SEQUENCE</scope>
    <source>
        <tissue evidence="6">Mixed with DoveR01_LX</tissue>
    </source>
</reference>
<evidence type="ECO:0000256" key="5">
    <source>
        <dbReference type="ARBA" id="ARBA00023004"/>
    </source>
</evidence>
<evidence type="ECO:0008006" key="7">
    <source>
        <dbReference type="Google" id="ProtNLM"/>
    </source>
</evidence>
<dbReference type="InterPro" id="IPR001128">
    <property type="entry name" value="Cyt_P450"/>
</dbReference>
<organism evidence="6">
    <name type="scientific">Davidia involucrata</name>
    <name type="common">Dove tree</name>
    <dbReference type="NCBI Taxonomy" id="16924"/>
    <lineage>
        <taxon>Eukaryota</taxon>
        <taxon>Viridiplantae</taxon>
        <taxon>Streptophyta</taxon>
        <taxon>Embryophyta</taxon>
        <taxon>Tracheophyta</taxon>
        <taxon>Spermatophyta</taxon>
        <taxon>Magnoliopsida</taxon>
        <taxon>eudicotyledons</taxon>
        <taxon>Gunneridae</taxon>
        <taxon>Pentapetalae</taxon>
        <taxon>asterids</taxon>
        <taxon>Cornales</taxon>
        <taxon>Nyssaceae</taxon>
        <taxon>Davidia</taxon>
    </lineage>
</organism>
<evidence type="ECO:0000256" key="1">
    <source>
        <dbReference type="ARBA" id="ARBA00001971"/>
    </source>
</evidence>
<evidence type="ECO:0000313" key="6">
    <source>
        <dbReference type="EMBL" id="MPA50755.1"/>
    </source>
</evidence>
<gene>
    <name evidence="6" type="ORF">Din_020196</name>
</gene>
<comment type="cofactor">
    <cofactor evidence="1">
        <name>heme</name>
        <dbReference type="ChEBI" id="CHEBI:30413"/>
    </cofactor>
</comment>
<dbReference type="SUPFAM" id="SSF48264">
    <property type="entry name" value="Cytochrome P450"/>
    <property type="match status" value="1"/>
</dbReference>
<name>A0A5B7A3L7_DAVIN</name>
<dbReference type="Pfam" id="PF00067">
    <property type="entry name" value="p450"/>
    <property type="match status" value="1"/>
</dbReference>
<keyword evidence="3" id="KW-0479">Metal-binding</keyword>
<comment type="similarity">
    <text evidence="2">Belongs to the cytochrome P450 family.</text>
</comment>
<dbReference type="PANTHER" id="PTHR24296">
    <property type="entry name" value="CYTOCHROME P450"/>
    <property type="match status" value="1"/>
</dbReference>
<dbReference type="EMBL" id="GHES01020196">
    <property type="protein sequence ID" value="MPA50755.1"/>
    <property type="molecule type" value="Transcribed_RNA"/>
</dbReference>
<evidence type="ECO:0000256" key="4">
    <source>
        <dbReference type="ARBA" id="ARBA00023002"/>
    </source>
</evidence>
<evidence type="ECO:0000256" key="3">
    <source>
        <dbReference type="ARBA" id="ARBA00022723"/>
    </source>
</evidence>
<dbReference type="GO" id="GO:0016705">
    <property type="term" value="F:oxidoreductase activity, acting on paired donors, with incorporation or reduction of molecular oxygen"/>
    <property type="evidence" value="ECO:0007669"/>
    <property type="project" value="InterPro"/>
</dbReference>
<accession>A0A5B7A3L7</accession>
<keyword evidence="4" id="KW-0560">Oxidoreductase</keyword>
<protein>
    <recommendedName>
        <fullName evidence="7">Unspecific monooxygenase</fullName>
    </recommendedName>
</protein>
<proteinExistence type="inferred from homology"/>
<dbReference type="InterPro" id="IPR036396">
    <property type="entry name" value="Cyt_P450_sf"/>
</dbReference>
<dbReference type="AlphaFoldDB" id="A0A5B7A3L7"/>
<evidence type="ECO:0000256" key="2">
    <source>
        <dbReference type="ARBA" id="ARBA00010617"/>
    </source>
</evidence>